<feature type="region of interest" description="Disordered" evidence="1">
    <location>
        <begin position="1"/>
        <end position="22"/>
    </location>
</feature>
<evidence type="ECO:0000313" key="2">
    <source>
        <dbReference type="EMBL" id="CEK98624.1"/>
    </source>
</evidence>
<reference evidence="2" key="1">
    <citation type="submission" date="2014-12" db="EMBL/GenBank/DDBJ databases">
        <title>Insight into the proteome of Arion vulgaris.</title>
        <authorList>
            <person name="Aradska J."/>
            <person name="Bulat T."/>
            <person name="Smidak R."/>
            <person name="Sarate P."/>
            <person name="Gangsoo J."/>
            <person name="Sialana F."/>
            <person name="Bilban M."/>
            <person name="Lubec G."/>
        </authorList>
    </citation>
    <scope>NUCLEOTIDE SEQUENCE</scope>
    <source>
        <tissue evidence="2">Skin</tissue>
    </source>
</reference>
<dbReference type="AlphaFoldDB" id="A0A0B7BZI7"/>
<protein>
    <submittedName>
        <fullName evidence="2">Uncharacterized protein</fullName>
    </submittedName>
</protein>
<sequence>HGNDERESITETPENVMDESEKNQDFQTVNGDFQTVNSRTVRSLKSENNLGIYNKSFDLLFIHRNFSNDVIPSSDYVRNLSNNVGVSSENHDP</sequence>
<organism evidence="2">
    <name type="scientific">Arion vulgaris</name>
    <dbReference type="NCBI Taxonomy" id="1028688"/>
    <lineage>
        <taxon>Eukaryota</taxon>
        <taxon>Metazoa</taxon>
        <taxon>Spiralia</taxon>
        <taxon>Lophotrochozoa</taxon>
        <taxon>Mollusca</taxon>
        <taxon>Gastropoda</taxon>
        <taxon>Heterobranchia</taxon>
        <taxon>Euthyneura</taxon>
        <taxon>Panpulmonata</taxon>
        <taxon>Eupulmonata</taxon>
        <taxon>Stylommatophora</taxon>
        <taxon>Helicina</taxon>
        <taxon>Arionoidea</taxon>
        <taxon>Arionidae</taxon>
        <taxon>Arion</taxon>
    </lineage>
</organism>
<feature type="non-terminal residue" evidence="2">
    <location>
        <position position="93"/>
    </location>
</feature>
<evidence type="ECO:0000256" key="1">
    <source>
        <dbReference type="SAM" id="MobiDB-lite"/>
    </source>
</evidence>
<proteinExistence type="predicted"/>
<dbReference type="EMBL" id="HACG01051753">
    <property type="protein sequence ID" value="CEK98624.1"/>
    <property type="molecule type" value="Transcribed_RNA"/>
</dbReference>
<feature type="non-terminal residue" evidence="2">
    <location>
        <position position="1"/>
    </location>
</feature>
<name>A0A0B7BZI7_9EUPU</name>
<gene>
    <name evidence="2" type="primary">ORF219184</name>
</gene>
<accession>A0A0B7BZI7</accession>